<evidence type="ECO:0000313" key="1">
    <source>
        <dbReference type="EMBL" id="KAF0718682.1"/>
    </source>
</evidence>
<reference evidence="1 2" key="1">
    <citation type="submission" date="2019-08" db="EMBL/GenBank/DDBJ databases">
        <title>Whole genome of Aphis craccivora.</title>
        <authorList>
            <person name="Voronova N.V."/>
            <person name="Shulinski R.S."/>
            <person name="Bandarenka Y.V."/>
            <person name="Zhorov D.G."/>
            <person name="Warner D."/>
        </authorList>
    </citation>
    <scope>NUCLEOTIDE SEQUENCE [LARGE SCALE GENOMIC DNA]</scope>
    <source>
        <strain evidence="1">180601</strain>
        <tissue evidence="1">Whole Body</tissue>
    </source>
</reference>
<accession>A0A6G0W191</accession>
<evidence type="ECO:0000313" key="2">
    <source>
        <dbReference type="Proteomes" id="UP000478052"/>
    </source>
</evidence>
<organism evidence="1 2">
    <name type="scientific">Aphis craccivora</name>
    <name type="common">Cowpea aphid</name>
    <dbReference type="NCBI Taxonomy" id="307492"/>
    <lineage>
        <taxon>Eukaryota</taxon>
        <taxon>Metazoa</taxon>
        <taxon>Ecdysozoa</taxon>
        <taxon>Arthropoda</taxon>
        <taxon>Hexapoda</taxon>
        <taxon>Insecta</taxon>
        <taxon>Pterygota</taxon>
        <taxon>Neoptera</taxon>
        <taxon>Paraneoptera</taxon>
        <taxon>Hemiptera</taxon>
        <taxon>Sternorrhyncha</taxon>
        <taxon>Aphidomorpha</taxon>
        <taxon>Aphidoidea</taxon>
        <taxon>Aphididae</taxon>
        <taxon>Aphidini</taxon>
        <taxon>Aphis</taxon>
        <taxon>Aphis</taxon>
    </lineage>
</organism>
<name>A0A6G0W191_APHCR</name>
<dbReference type="EMBL" id="VUJU01009653">
    <property type="protein sequence ID" value="KAF0718682.1"/>
    <property type="molecule type" value="Genomic_DNA"/>
</dbReference>
<dbReference type="AlphaFoldDB" id="A0A6G0W191"/>
<gene>
    <name evidence="1" type="ORF">FWK35_00028553</name>
</gene>
<feature type="non-terminal residue" evidence="1">
    <location>
        <position position="1"/>
    </location>
</feature>
<proteinExistence type="predicted"/>
<sequence>KNRFGRKLVLRKNSRFSLIFFWFFPSLLKTIGKLKNDLPNAPTRFIFLQETIPVV</sequence>
<dbReference type="Proteomes" id="UP000478052">
    <property type="component" value="Unassembled WGS sequence"/>
</dbReference>
<comment type="caution">
    <text evidence="1">The sequence shown here is derived from an EMBL/GenBank/DDBJ whole genome shotgun (WGS) entry which is preliminary data.</text>
</comment>
<keyword evidence="2" id="KW-1185">Reference proteome</keyword>
<protein>
    <submittedName>
        <fullName evidence="1">Uncharacterized protein</fullName>
    </submittedName>
</protein>